<reference evidence="4" key="1">
    <citation type="journal article" date="2020" name="mSystems">
        <title>Genome- and Community-Level Interaction Insights into Carbon Utilization and Element Cycling Functions of Hydrothermarchaeota in Hydrothermal Sediment.</title>
        <authorList>
            <person name="Zhou Z."/>
            <person name="Liu Y."/>
            <person name="Xu W."/>
            <person name="Pan J."/>
            <person name="Luo Z.H."/>
            <person name="Li M."/>
        </authorList>
    </citation>
    <scope>NUCLEOTIDE SEQUENCE [LARGE SCALE GENOMIC DNA]</scope>
    <source>
        <strain evidence="4">HyVt-538</strain>
    </source>
</reference>
<accession>A0A7V5NWU3</accession>
<comment type="caution">
    <text evidence="4">The sequence shown here is derived from an EMBL/GenBank/DDBJ whole genome shotgun (WGS) entry which is preliminary data.</text>
</comment>
<dbReference type="PANTHER" id="PTHR13504">
    <property type="entry name" value="FIDO DOMAIN-CONTAINING PROTEIN DDB_G0283145"/>
    <property type="match status" value="1"/>
</dbReference>
<dbReference type="PROSITE" id="PS51459">
    <property type="entry name" value="FIDO"/>
    <property type="match status" value="1"/>
</dbReference>
<name>A0A7V5NWU3_9PROT</name>
<gene>
    <name evidence="4" type="ORF">ENK01_02070</name>
</gene>
<feature type="domain" description="Fido" evidence="3">
    <location>
        <begin position="130"/>
        <end position="255"/>
    </location>
</feature>
<dbReference type="AlphaFoldDB" id="A0A7V5NWU3"/>
<dbReference type="EMBL" id="DROP01000140">
    <property type="protein sequence ID" value="HHI88714.1"/>
    <property type="molecule type" value="Genomic_DNA"/>
</dbReference>
<dbReference type="InterPro" id="IPR003812">
    <property type="entry name" value="Fido"/>
</dbReference>
<keyword evidence="2" id="KW-0067">ATP-binding</keyword>
<evidence type="ECO:0000259" key="3">
    <source>
        <dbReference type="PROSITE" id="PS51459"/>
    </source>
</evidence>
<dbReference type="Gene3D" id="1.10.3290.10">
    <property type="entry name" value="Fido-like domain"/>
    <property type="match status" value="1"/>
</dbReference>
<keyword evidence="2" id="KW-0547">Nucleotide-binding</keyword>
<feature type="active site" evidence="1">
    <location>
        <position position="216"/>
    </location>
</feature>
<evidence type="ECO:0000256" key="2">
    <source>
        <dbReference type="PIRSR" id="PIRSR640198-2"/>
    </source>
</evidence>
<evidence type="ECO:0000256" key="1">
    <source>
        <dbReference type="PIRSR" id="PIRSR640198-1"/>
    </source>
</evidence>
<dbReference type="PANTHER" id="PTHR13504:SF38">
    <property type="entry name" value="FIDO DOMAIN-CONTAINING PROTEIN"/>
    <property type="match status" value="1"/>
</dbReference>
<organism evidence="4">
    <name type="scientific">Hellea balneolensis</name>
    <dbReference type="NCBI Taxonomy" id="287478"/>
    <lineage>
        <taxon>Bacteria</taxon>
        <taxon>Pseudomonadati</taxon>
        <taxon>Pseudomonadota</taxon>
        <taxon>Alphaproteobacteria</taxon>
        <taxon>Maricaulales</taxon>
        <taxon>Robiginitomaculaceae</taxon>
        <taxon>Hellea</taxon>
    </lineage>
</organism>
<sequence length="255" mass="28706">MHRGPSGTYLKQPSGSDAFQAFCPASLPPDPPLVFSPKRRKLLERATLALGRLDSITLLLPDPDIFLYAYVRREAILSSQIEGTQSSLSDLFLFEVEEFSADSLDDVTEVSNYVKALNYGITRMADGFPLSNRLLREMHAILLADGRGSDKQPGQFRTSQNWIGGTRPGTAHYVPPPPYLVEESMSNLEKFLHDETQPYQTLIKAGIAHVQFETIHPFLDGNGRLGRMLIAFILHHEGQLKHPLLYLSLYFKQHR</sequence>
<dbReference type="InterPro" id="IPR036597">
    <property type="entry name" value="Fido-like_dom_sf"/>
</dbReference>
<proteinExistence type="predicted"/>
<dbReference type="InterPro" id="IPR025758">
    <property type="entry name" value="Fic/DOC_N"/>
</dbReference>
<dbReference type="Pfam" id="PF02661">
    <property type="entry name" value="Fic"/>
    <property type="match status" value="1"/>
</dbReference>
<feature type="non-terminal residue" evidence="4">
    <location>
        <position position="255"/>
    </location>
</feature>
<dbReference type="SUPFAM" id="SSF140931">
    <property type="entry name" value="Fic-like"/>
    <property type="match status" value="1"/>
</dbReference>
<feature type="binding site" evidence="2">
    <location>
        <begin position="220"/>
        <end position="227"/>
    </location>
    <ligand>
        <name>ATP</name>
        <dbReference type="ChEBI" id="CHEBI:30616"/>
    </ligand>
</feature>
<dbReference type="InterPro" id="IPR040198">
    <property type="entry name" value="Fido_containing"/>
</dbReference>
<dbReference type="Proteomes" id="UP000885806">
    <property type="component" value="Unassembled WGS sequence"/>
</dbReference>
<evidence type="ECO:0000313" key="4">
    <source>
        <dbReference type="EMBL" id="HHI88714.1"/>
    </source>
</evidence>
<dbReference type="GO" id="GO:0005524">
    <property type="term" value="F:ATP binding"/>
    <property type="evidence" value="ECO:0007669"/>
    <property type="project" value="UniProtKB-KW"/>
</dbReference>
<protein>
    <submittedName>
        <fullName evidence="4">Fic family protein</fullName>
    </submittedName>
</protein>
<dbReference type="Pfam" id="PF13784">
    <property type="entry name" value="Fic_N"/>
    <property type="match status" value="1"/>
</dbReference>